<evidence type="ECO:0008006" key="4">
    <source>
        <dbReference type="Google" id="ProtNLM"/>
    </source>
</evidence>
<name>A0ABW5CUB7_9BACT</name>
<dbReference type="RefSeq" id="WP_250427602.1">
    <property type="nucleotide sequence ID" value="NZ_JALPRR010000001.1"/>
</dbReference>
<dbReference type="Proteomes" id="UP001597374">
    <property type="component" value="Unassembled WGS sequence"/>
</dbReference>
<evidence type="ECO:0000313" key="2">
    <source>
        <dbReference type="EMBL" id="MFD2245952.1"/>
    </source>
</evidence>
<accession>A0ABW5CUB7</accession>
<protein>
    <recommendedName>
        <fullName evidence="4">Short chain amide porin</fullName>
    </recommendedName>
</protein>
<sequence length="449" mass="49948">MKKLLLIVAAGLVLCCTGGGALAQGSTEYGAGIKLPVNEDGTHYIRFITWHQVWMRYNENNSGSIRNRELQDNTFDFGLRRSRFLTYSQISPRFLVLLHFGINNQNAVSGGINPTLDGKKPQLFIHDAWTEYKIFENYLSIGAGLHYWNGISRMTNASTLNFMAIDAPIINWPTIDAIDQFARMLGVYAKGKIGKLDYRVAVNDPFVTNTAATEPTVAANYNPENNNKVYQGYFNYQFLEQESNLLPYMVGTYLGSKRVFNIGAGFLHNTDGAWRADINTITSDTTTVKSDIDLFGVDAFLDLPINKEAGTALTAYGVYYNYDFGRNNVRNIGIMNPATAGGSLRGNAYPTVGTGDIGYAQVGYLLPKNLVSEKVRLQPYGAFSYGSFEGLRDSGGDKVPVKVLDIGANILMEAHHSKVTINYRNRPDFTNPNNLKYRPEITLQTMIYL</sequence>
<gene>
    <name evidence="2" type="ORF">ACFSKP_06775</name>
</gene>
<keyword evidence="1" id="KW-0732">Signal</keyword>
<keyword evidence="3" id="KW-1185">Reference proteome</keyword>
<feature type="signal peptide" evidence="1">
    <location>
        <begin position="1"/>
        <end position="23"/>
    </location>
</feature>
<organism evidence="2 3">
    <name type="scientific">Pontibacter ruber</name>
    <dbReference type="NCBI Taxonomy" id="1343895"/>
    <lineage>
        <taxon>Bacteria</taxon>
        <taxon>Pseudomonadati</taxon>
        <taxon>Bacteroidota</taxon>
        <taxon>Cytophagia</taxon>
        <taxon>Cytophagales</taxon>
        <taxon>Hymenobacteraceae</taxon>
        <taxon>Pontibacter</taxon>
    </lineage>
</organism>
<evidence type="ECO:0000256" key="1">
    <source>
        <dbReference type="SAM" id="SignalP"/>
    </source>
</evidence>
<reference evidence="3" key="1">
    <citation type="journal article" date="2019" name="Int. J. Syst. Evol. Microbiol.">
        <title>The Global Catalogue of Microorganisms (GCM) 10K type strain sequencing project: providing services to taxonomists for standard genome sequencing and annotation.</title>
        <authorList>
            <consortium name="The Broad Institute Genomics Platform"/>
            <consortium name="The Broad Institute Genome Sequencing Center for Infectious Disease"/>
            <person name="Wu L."/>
            <person name="Ma J."/>
        </authorList>
    </citation>
    <scope>NUCLEOTIDE SEQUENCE [LARGE SCALE GENOMIC DNA]</scope>
    <source>
        <strain evidence="3">CGMCC 4.1782</strain>
    </source>
</reference>
<feature type="chain" id="PRO_5045104465" description="Short chain amide porin" evidence="1">
    <location>
        <begin position="24"/>
        <end position="449"/>
    </location>
</feature>
<comment type="caution">
    <text evidence="2">The sequence shown here is derived from an EMBL/GenBank/DDBJ whole genome shotgun (WGS) entry which is preliminary data.</text>
</comment>
<dbReference type="EMBL" id="JBHUIM010000001">
    <property type="protein sequence ID" value="MFD2245952.1"/>
    <property type="molecule type" value="Genomic_DNA"/>
</dbReference>
<proteinExistence type="predicted"/>
<evidence type="ECO:0000313" key="3">
    <source>
        <dbReference type="Proteomes" id="UP001597374"/>
    </source>
</evidence>